<gene>
    <name evidence="2" type="ORF">Bca52824_010912</name>
</gene>
<proteinExistence type="predicted"/>
<feature type="compositionally biased region" description="Basic and acidic residues" evidence="1">
    <location>
        <begin position="7"/>
        <end position="27"/>
    </location>
</feature>
<dbReference type="Proteomes" id="UP000886595">
    <property type="component" value="Unassembled WGS sequence"/>
</dbReference>
<evidence type="ECO:0000313" key="3">
    <source>
        <dbReference type="Proteomes" id="UP000886595"/>
    </source>
</evidence>
<organism evidence="2 3">
    <name type="scientific">Brassica carinata</name>
    <name type="common">Ethiopian mustard</name>
    <name type="synonym">Abyssinian cabbage</name>
    <dbReference type="NCBI Taxonomy" id="52824"/>
    <lineage>
        <taxon>Eukaryota</taxon>
        <taxon>Viridiplantae</taxon>
        <taxon>Streptophyta</taxon>
        <taxon>Embryophyta</taxon>
        <taxon>Tracheophyta</taxon>
        <taxon>Spermatophyta</taxon>
        <taxon>Magnoliopsida</taxon>
        <taxon>eudicotyledons</taxon>
        <taxon>Gunneridae</taxon>
        <taxon>Pentapetalae</taxon>
        <taxon>rosids</taxon>
        <taxon>malvids</taxon>
        <taxon>Brassicales</taxon>
        <taxon>Brassicaceae</taxon>
        <taxon>Brassiceae</taxon>
        <taxon>Brassica</taxon>
    </lineage>
</organism>
<keyword evidence="3" id="KW-1185">Reference proteome</keyword>
<sequence length="75" mass="8482">MNEVENTGEKIGRDVGEINTEKDGDKVDLEGELNEWKTVLGEKKERSPKTNNQKFKEGQVSITTPSRFDASRNTK</sequence>
<feature type="region of interest" description="Disordered" evidence="1">
    <location>
        <begin position="39"/>
        <end position="75"/>
    </location>
</feature>
<comment type="caution">
    <text evidence="2">The sequence shown here is derived from an EMBL/GenBank/DDBJ whole genome shotgun (WGS) entry which is preliminary data.</text>
</comment>
<feature type="region of interest" description="Disordered" evidence="1">
    <location>
        <begin position="1"/>
        <end position="27"/>
    </location>
</feature>
<dbReference type="EMBL" id="JAAMPC010000002">
    <property type="protein sequence ID" value="KAG2328184.1"/>
    <property type="molecule type" value="Genomic_DNA"/>
</dbReference>
<dbReference type="AlphaFoldDB" id="A0A8X7WCJ6"/>
<evidence type="ECO:0000256" key="1">
    <source>
        <dbReference type="SAM" id="MobiDB-lite"/>
    </source>
</evidence>
<accession>A0A8X7WCJ6</accession>
<dbReference type="OrthoDB" id="10620605at2759"/>
<protein>
    <submittedName>
        <fullName evidence="2">Uncharacterized protein</fullName>
    </submittedName>
</protein>
<reference evidence="2 3" key="1">
    <citation type="submission" date="2020-02" db="EMBL/GenBank/DDBJ databases">
        <authorList>
            <person name="Ma Q."/>
            <person name="Huang Y."/>
            <person name="Song X."/>
            <person name="Pei D."/>
        </authorList>
    </citation>
    <scope>NUCLEOTIDE SEQUENCE [LARGE SCALE GENOMIC DNA]</scope>
    <source>
        <strain evidence="2">Sxm20200214</strain>
        <tissue evidence="2">Leaf</tissue>
    </source>
</reference>
<name>A0A8X7WCJ6_BRACI</name>
<evidence type="ECO:0000313" key="2">
    <source>
        <dbReference type="EMBL" id="KAG2328184.1"/>
    </source>
</evidence>